<feature type="region of interest" description="Disordered" evidence="1">
    <location>
        <begin position="38"/>
        <end position="57"/>
    </location>
</feature>
<proteinExistence type="predicted"/>
<feature type="non-terminal residue" evidence="2">
    <location>
        <position position="1"/>
    </location>
</feature>
<gene>
    <name evidence="2" type="ORF">Tci_630935</name>
</gene>
<reference evidence="2" key="1">
    <citation type="journal article" date="2019" name="Sci. Rep.">
        <title>Draft genome of Tanacetum cinerariifolium, the natural source of mosquito coil.</title>
        <authorList>
            <person name="Yamashiro T."/>
            <person name="Shiraishi A."/>
            <person name="Satake H."/>
            <person name="Nakayama K."/>
        </authorList>
    </citation>
    <scope>NUCLEOTIDE SEQUENCE</scope>
</reference>
<organism evidence="2">
    <name type="scientific">Tanacetum cinerariifolium</name>
    <name type="common">Dalmatian daisy</name>
    <name type="synonym">Chrysanthemum cinerariifolium</name>
    <dbReference type="NCBI Taxonomy" id="118510"/>
    <lineage>
        <taxon>Eukaryota</taxon>
        <taxon>Viridiplantae</taxon>
        <taxon>Streptophyta</taxon>
        <taxon>Embryophyta</taxon>
        <taxon>Tracheophyta</taxon>
        <taxon>Spermatophyta</taxon>
        <taxon>Magnoliopsida</taxon>
        <taxon>eudicotyledons</taxon>
        <taxon>Gunneridae</taxon>
        <taxon>Pentapetalae</taxon>
        <taxon>asterids</taxon>
        <taxon>campanulids</taxon>
        <taxon>Asterales</taxon>
        <taxon>Asteraceae</taxon>
        <taxon>Asteroideae</taxon>
        <taxon>Anthemideae</taxon>
        <taxon>Anthemidinae</taxon>
        <taxon>Tanacetum</taxon>
    </lineage>
</organism>
<dbReference type="AlphaFoldDB" id="A0A699JUR9"/>
<evidence type="ECO:0000256" key="1">
    <source>
        <dbReference type="SAM" id="MobiDB-lite"/>
    </source>
</evidence>
<dbReference type="EMBL" id="BKCJ010450884">
    <property type="protein sequence ID" value="GFA58963.1"/>
    <property type="molecule type" value="Genomic_DNA"/>
</dbReference>
<accession>A0A699JUR9</accession>
<protein>
    <submittedName>
        <fullName evidence="2">Uncharacterized protein</fullName>
    </submittedName>
</protein>
<sequence>EPRRKVTRVPQPSDPIEHVVDEAVNKEIDKSLERAATTATSLDTEHDIGVTTPQSGEDSLKLTELMELCLGEEDASKEGRIADIDANKDIYSVIVHNDEDMFGVNDLDGDEVIVENVDVVEQAKEVVDDITLAKALMAIKSTKPKAVKVVIQEP</sequence>
<name>A0A699JUR9_TANCI</name>
<comment type="caution">
    <text evidence="2">The sequence shown here is derived from an EMBL/GenBank/DDBJ whole genome shotgun (WGS) entry which is preliminary data.</text>
</comment>
<evidence type="ECO:0000313" key="2">
    <source>
        <dbReference type="EMBL" id="GFA58963.1"/>
    </source>
</evidence>